<protein>
    <recommendedName>
        <fullName evidence="1">DUF4333 domain-containing protein</fullName>
    </recommendedName>
</protein>
<proteinExistence type="predicted"/>
<gene>
    <name evidence="2" type="ORF">MPHL21000_20750</name>
</gene>
<accession>A0A5N5US63</accession>
<dbReference type="AlphaFoldDB" id="A0A5N5US63"/>
<keyword evidence="3" id="KW-1185">Reference proteome</keyword>
<dbReference type="InterPro" id="IPR025637">
    <property type="entry name" value="DUF4333"/>
</dbReference>
<dbReference type="Pfam" id="PF14230">
    <property type="entry name" value="DUF4333"/>
    <property type="match status" value="1"/>
</dbReference>
<sequence>MSVITLICGGVALVVVGCSSGPPMFDKTEVADEISYQLEQKAGRAPESVSCPQDLRGEVGATQRCELKNGPETYGITVTVTKVEGPNIDFDVKVDDQPS</sequence>
<dbReference type="EMBL" id="ANBP01000044">
    <property type="protein sequence ID" value="KAB7752405.1"/>
    <property type="molecule type" value="Genomic_DNA"/>
</dbReference>
<organism evidence="2 3">
    <name type="scientific">Mycolicibacterium phlei DSM 43239 = CCUG 21000</name>
    <dbReference type="NCBI Taxonomy" id="1226750"/>
    <lineage>
        <taxon>Bacteria</taxon>
        <taxon>Bacillati</taxon>
        <taxon>Actinomycetota</taxon>
        <taxon>Actinomycetes</taxon>
        <taxon>Mycobacteriales</taxon>
        <taxon>Mycobacteriaceae</taxon>
        <taxon>Mycolicibacterium</taxon>
    </lineage>
</organism>
<comment type="caution">
    <text evidence="2">The sequence shown here is derived from an EMBL/GenBank/DDBJ whole genome shotgun (WGS) entry which is preliminary data.</text>
</comment>
<dbReference type="Proteomes" id="UP000325690">
    <property type="component" value="Unassembled WGS sequence"/>
</dbReference>
<evidence type="ECO:0000313" key="3">
    <source>
        <dbReference type="Proteomes" id="UP000325690"/>
    </source>
</evidence>
<feature type="domain" description="DUF4333" evidence="1">
    <location>
        <begin position="14"/>
        <end position="85"/>
    </location>
</feature>
<evidence type="ECO:0000259" key="1">
    <source>
        <dbReference type="Pfam" id="PF14230"/>
    </source>
</evidence>
<name>A0A5N5US63_MYCPH</name>
<reference evidence="2 3" key="1">
    <citation type="submission" date="2012-10" db="EMBL/GenBank/DDBJ databases">
        <title>The draft sequence of the Mycobacterium pheli genome.</title>
        <authorList>
            <person name="Pettersson B.M.F."/>
            <person name="Das S."/>
            <person name="Dasgupta S."/>
            <person name="Bhattacharya A."/>
            <person name="Kirsebom L.A."/>
        </authorList>
    </citation>
    <scope>NUCLEOTIDE SEQUENCE [LARGE SCALE GENOMIC DNA]</scope>
    <source>
        <strain evidence="2 3">CCUG 21000</strain>
    </source>
</reference>
<evidence type="ECO:0000313" key="2">
    <source>
        <dbReference type="EMBL" id="KAB7752405.1"/>
    </source>
</evidence>